<feature type="region of interest" description="Disordered" evidence="1">
    <location>
        <begin position="1"/>
        <end position="90"/>
    </location>
</feature>
<proteinExistence type="predicted"/>
<dbReference type="EMBL" id="JANPWB010000004">
    <property type="protein sequence ID" value="KAJ1195614.1"/>
    <property type="molecule type" value="Genomic_DNA"/>
</dbReference>
<feature type="compositionally biased region" description="Basic and acidic residues" evidence="1">
    <location>
        <begin position="1"/>
        <end position="67"/>
    </location>
</feature>
<organism evidence="2 3">
    <name type="scientific">Pleurodeles waltl</name>
    <name type="common">Iberian ribbed newt</name>
    <dbReference type="NCBI Taxonomy" id="8319"/>
    <lineage>
        <taxon>Eukaryota</taxon>
        <taxon>Metazoa</taxon>
        <taxon>Chordata</taxon>
        <taxon>Craniata</taxon>
        <taxon>Vertebrata</taxon>
        <taxon>Euteleostomi</taxon>
        <taxon>Amphibia</taxon>
        <taxon>Batrachia</taxon>
        <taxon>Caudata</taxon>
        <taxon>Salamandroidea</taxon>
        <taxon>Salamandridae</taxon>
        <taxon>Pleurodelinae</taxon>
        <taxon>Pleurodeles</taxon>
    </lineage>
</organism>
<dbReference type="AlphaFoldDB" id="A0AAV7V4V4"/>
<protein>
    <submittedName>
        <fullName evidence="2">Uncharacterized protein</fullName>
    </submittedName>
</protein>
<evidence type="ECO:0000313" key="2">
    <source>
        <dbReference type="EMBL" id="KAJ1195614.1"/>
    </source>
</evidence>
<name>A0AAV7V4V4_PLEWA</name>
<evidence type="ECO:0000313" key="3">
    <source>
        <dbReference type="Proteomes" id="UP001066276"/>
    </source>
</evidence>
<comment type="caution">
    <text evidence="2">The sequence shown here is derived from an EMBL/GenBank/DDBJ whole genome shotgun (WGS) entry which is preliminary data.</text>
</comment>
<evidence type="ECO:0000256" key="1">
    <source>
        <dbReference type="SAM" id="MobiDB-lite"/>
    </source>
</evidence>
<reference evidence="2" key="1">
    <citation type="journal article" date="2022" name="bioRxiv">
        <title>Sequencing and chromosome-scale assembly of the giantPleurodeles waltlgenome.</title>
        <authorList>
            <person name="Brown T."/>
            <person name="Elewa A."/>
            <person name="Iarovenko S."/>
            <person name="Subramanian E."/>
            <person name="Araus A.J."/>
            <person name="Petzold A."/>
            <person name="Susuki M."/>
            <person name="Suzuki K.-i.T."/>
            <person name="Hayashi T."/>
            <person name="Toyoda A."/>
            <person name="Oliveira C."/>
            <person name="Osipova E."/>
            <person name="Leigh N.D."/>
            <person name="Simon A."/>
            <person name="Yun M.H."/>
        </authorList>
    </citation>
    <scope>NUCLEOTIDE SEQUENCE</scope>
    <source>
        <strain evidence="2">20211129_DDA</strain>
        <tissue evidence="2">Liver</tissue>
    </source>
</reference>
<accession>A0AAV7V4V4</accession>
<keyword evidence="3" id="KW-1185">Reference proteome</keyword>
<gene>
    <name evidence="2" type="ORF">NDU88_004891</name>
</gene>
<dbReference type="Proteomes" id="UP001066276">
    <property type="component" value="Chromosome 2_2"/>
</dbReference>
<sequence>MHNQREEQERSRREKKTQNRREEQEWSRREKETRDRREEYEQSRREKETWNRREEKERSQRKEEEIQLTRGASTEIPRHPRRPTRDATGGAWLAQVRSCLWGKFITRWNRSGSERGTQGRDQEEGLGERKFVSACTYPLIHVITIL</sequence>